<evidence type="ECO:0000313" key="3">
    <source>
        <dbReference type="Proteomes" id="UP001142078"/>
    </source>
</evidence>
<dbReference type="Proteomes" id="UP001142078">
    <property type="component" value="Unassembled WGS sequence"/>
</dbReference>
<gene>
    <name evidence="2" type="ORF">NSA23_16085</name>
</gene>
<evidence type="ECO:0000313" key="2">
    <source>
        <dbReference type="EMBL" id="MCR2045605.1"/>
    </source>
</evidence>
<dbReference type="AlphaFoldDB" id="A0A9X2MK98"/>
<organism evidence="2 3">
    <name type="scientific">Anaerosalibacter massiliensis</name>
    <dbReference type="NCBI Taxonomy" id="1347392"/>
    <lineage>
        <taxon>Bacteria</taxon>
        <taxon>Bacillati</taxon>
        <taxon>Bacillota</taxon>
        <taxon>Tissierellia</taxon>
        <taxon>Tissierellales</taxon>
        <taxon>Sporanaerobacteraceae</taxon>
        <taxon>Anaerosalibacter</taxon>
    </lineage>
</organism>
<proteinExistence type="predicted"/>
<keyword evidence="3" id="KW-1185">Reference proteome</keyword>
<comment type="caution">
    <text evidence="2">The sequence shown here is derived from an EMBL/GenBank/DDBJ whole genome shotgun (WGS) entry which is preliminary data.</text>
</comment>
<sequence length="246" mass="27898">MQKMNPVKRYSQNCMLCGSELLYSQDYREIECVYCHNKFRTNVACKNGHYVCDKCHGTSAMDIIEQYCKSTDKTNPIEMANEIMKHHKINMHGPEHHYLVPAVLISSFYNLNGEKYIKSEKLKIAKERAKKVPGGFCGFYGSCGAAVGTGIFMSIITESTPLSKEGWGLANQMTGRALIAIGKVGGPRCCKRDSFIAIKEAVIFVEEHFKLKMYDYENYDIICKFSNMNKQCLGKDCSFNIINIEK</sequence>
<dbReference type="RefSeq" id="WP_257490781.1">
    <property type="nucleotide sequence ID" value="NZ_JANJZL010000023.1"/>
</dbReference>
<dbReference type="EMBL" id="JANJZL010000023">
    <property type="protein sequence ID" value="MCR2045605.1"/>
    <property type="molecule type" value="Genomic_DNA"/>
</dbReference>
<accession>A0A9X2MK98</accession>
<dbReference type="Pfam" id="PF18978">
    <property type="entry name" value="DUF5714"/>
    <property type="match status" value="1"/>
</dbReference>
<feature type="domain" description="DUF5714" evidence="1">
    <location>
        <begin position="64"/>
        <end position="239"/>
    </location>
</feature>
<name>A0A9X2MK98_9FIRM</name>
<dbReference type="InterPro" id="IPR043768">
    <property type="entry name" value="DUF5714"/>
</dbReference>
<evidence type="ECO:0000259" key="1">
    <source>
        <dbReference type="Pfam" id="PF18978"/>
    </source>
</evidence>
<reference evidence="2" key="1">
    <citation type="submission" date="2022-07" db="EMBL/GenBank/DDBJ databases">
        <title>Enhanced cultured diversity of the mouse gut microbiota enables custom-made synthetic communities.</title>
        <authorList>
            <person name="Afrizal A."/>
        </authorList>
    </citation>
    <scope>NUCLEOTIDE SEQUENCE</scope>
    <source>
        <strain evidence="2">DSM 29482</strain>
    </source>
</reference>
<protein>
    <submittedName>
        <fullName evidence="2">DUF5714 domain-containing protein</fullName>
    </submittedName>
</protein>